<dbReference type="SUPFAM" id="SSF53474">
    <property type="entry name" value="alpha/beta-Hydrolases"/>
    <property type="match status" value="1"/>
</dbReference>
<dbReference type="Gene3D" id="3.40.50.1820">
    <property type="entry name" value="alpha/beta hydrolase"/>
    <property type="match status" value="1"/>
</dbReference>
<feature type="domain" description="AB hydrolase-1" evidence="1">
    <location>
        <begin position="29"/>
        <end position="285"/>
    </location>
</feature>
<dbReference type="AlphaFoldDB" id="A0A285UB73"/>
<protein>
    <submittedName>
        <fullName evidence="2">Pimeloyl-ACP methyl ester carboxylesterase</fullName>
    </submittedName>
</protein>
<keyword evidence="3" id="KW-1185">Reference proteome</keyword>
<gene>
    <name evidence="2" type="ORF">SAMN05877842_103275</name>
</gene>
<sequence>MKVIDQLKAVQLPNGETITYRERPGGEKLVLFIHGNMTSSKHWDVLMEAFSKDFTIIAPDLRGFGGSTYNSRAEHVRDFSDDIKLFADALELKNFSLVGWSFGGTVCMQFCIQYPEYCEKLVLLASGSTRGYPHYKSNSDGSPDLSTRFTTIEEIEADAMKTIPMQALYDTRNTEGLKMIWNAAIYTHKQPEEEKYNEYVNDMLTQRNLADVYHALNTFNISHVDNAAAEGTGEVDKINIPVLNLYGDRDLVVTFSMTEEIIEDFGDKAKTVKLENCGHSPLIDDLQQLKTEIEKFLN</sequence>
<dbReference type="RefSeq" id="WP_097148903.1">
    <property type="nucleotide sequence ID" value="NZ_OBQC01000003.1"/>
</dbReference>
<evidence type="ECO:0000259" key="1">
    <source>
        <dbReference type="Pfam" id="PF00561"/>
    </source>
</evidence>
<dbReference type="PRINTS" id="PR00412">
    <property type="entry name" value="EPOXHYDRLASE"/>
</dbReference>
<dbReference type="PANTHER" id="PTHR43798:SF33">
    <property type="entry name" value="HYDROLASE, PUTATIVE (AFU_ORTHOLOGUE AFUA_2G14860)-RELATED"/>
    <property type="match status" value="1"/>
</dbReference>
<dbReference type="PRINTS" id="PR00111">
    <property type="entry name" value="ABHYDROLASE"/>
</dbReference>
<dbReference type="Proteomes" id="UP000219252">
    <property type="component" value="Unassembled WGS sequence"/>
</dbReference>
<dbReference type="GO" id="GO:0016020">
    <property type="term" value="C:membrane"/>
    <property type="evidence" value="ECO:0007669"/>
    <property type="project" value="TreeGrafter"/>
</dbReference>
<dbReference type="Pfam" id="PF00561">
    <property type="entry name" value="Abhydrolase_1"/>
    <property type="match status" value="1"/>
</dbReference>
<proteinExistence type="predicted"/>
<dbReference type="InterPro" id="IPR029058">
    <property type="entry name" value="AB_hydrolase_fold"/>
</dbReference>
<organism evidence="2 3">
    <name type="scientific">Ureibacillus acetophenoni</name>
    <dbReference type="NCBI Taxonomy" id="614649"/>
    <lineage>
        <taxon>Bacteria</taxon>
        <taxon>Bacillati</taxon>
        <taxon>Bacillota</taxon>
        <taxon>Bacilli</taxon>
        <taxon>Bacillales</taxon>
        <taxon>Caryophanaceae</taxon>
        <taxon>Ureibacillus</taxon>
    </lineage>
</organism>
<dbReference type="InterPro" id="IPR000073">
    <property type="entry name" value="AB_hydrolase_1"/>
</dbReference>
<accession>A0A285UB73</accession>
<dbReference type="PANTHER" id="PTHR43798">
    <property type="entry name" value="MONOACYLGLYCEROL LIPASE"/>
    <property type="match status" value="1"/>
</dbReference>
<name>A0A285UB73_9BACL</name>
<dbReference type="InterPro" id="IPR000639">
    <property type="entry name" value="Epox_hydrolase-like"/>
</dbReference>
<dbReference type="InterPro" id="IPR050266">
    <property type="entry name" value="AB_hydrolase_sf"/>
</dbReference>
<dbReference type="GO" id="GO:0047372">
    <property type="term" value="F:monoacylglycerol lipase activity"/>
    <property type="evidence" value="ECO:0007669"/>
    <property type="project" value="TreeGrafter"/>
</dbReference>
<dbReference type="OrthoDB" id="252464at2"/>
<dbReference type="GO" id="GO:0046464">
    <property type="term" value="P:acylglycerol catabolic process"/>
    <property type="evidence" value="ECO:0007669"/>
    <property type="project" value="TreeGrafter"/>
</dbReference>
<dbReference type="EMBL" id="OBQC01000003">
    <property type="protein sequence ID" value="SOC37571.1"/>
    <property type="molecule type" value="Genomic_DNA"/>
</dbReference>
<reference evidence="3" key="1">
    <citation type="submission" date="2017-08" db="EMBL/GenBank/DDBJ databases">
        <authorList>
            <person name="Varghese N."/>
            <person name="Submissions S."/>
        </authorList>
    </citation>
    <scope>NUCLEOTIDE SEQUENCE [LARGE SCALE GENOMIC DNA]</scope>
    <source>
        <strain evidence="3">JC23</strain>
    </source>
</reference>
<evidence type="ECO:0000313" key="2">
    <source>
        <dbReference type="EMBL" id="SOC37571.1"/>
    </source>
</evidence>
<evidence type="ECO:0000313" key="3">
    <source>
        <dbReference type="Proteomes" id="UP000219252"/>
    </source>
</evidence>